<feature type="domain" description="AAA+ ATPase" evidence="3">
    <location>
        <begin position="342"/>
        <end position="580"/>
    </location>
</feature>
<keyword evidence="2" id="KW-0175">Coiled coil</keyword>
<dbReference type="InterPro" id="IPR016300">
    <property type="entry name" value="ATPase_ArsA/GET3"/>
</dbReference>
<dbReference type="InterPro" id="IPR025723">
    <property type="entry name" value="ArsA/GET3_ATPase-like"/>
</dbReference>
<dbReference type="InterPro" id="IPR027417">
    <property type="entry name" value="P-loop_NTPase"/>
</dbReference>
<sequence>MNQYDRLQLLFLSGKGGVGKTTLSCGFARRWAEQFPEEKILLLSTDPAHSLGDVLQSTVSSDRQPLADLANLQVQALDANELLQEFKARYGDVLQLLVERGSFAEAEDLTPVWDLSWPGLDELMGLLEIQRLLREEEVDRIVVDMAPSGHALNLLGLMDFLDRFLEALDLFQEKHRAISQAFTGKYRDDNADEFLQEMQHDLQTGRDLLQDRDRTHCIVVGIAEAMSLAETQRFVTALQQLQIPFGGIWLNRLVPPSEILSAPEQDKAAEQQELLPQFREIAGEMPLLGSWQCVAPPLGAVALDELISKIAPVVVENASFPDTKILWPDPIPPGLPDFIAQQRRLIIVGGKGGVGKTTVAAAIAFAMAQKHPEAKIRAVSIDPAHSLGDAFGRSLEHTPEVMLLPNLTAVEIDAQILLNQFREDYLWELAEMISGDSPTQENLQMLYGPEAWRKLVSLSFPGIDEILALMAIMELLETGEQDLIILDTAPTGHLLRFLEMPTALADWLAWIFKLWIKYQDVLGRTEFMTTLRALRKRATTAQKQLKDSQHTEFIGVVQNQQAILAEHERLSQSLQELSVCQRYVVENYSGDRENILRLESENPAQTIIHLPRLPRSIAAGDRIQGAARLLFQHSETST</sequence>
<feature type="coiled-coil region" evidence="2">
    <location>
        <begin position="531"/>
        <end position="577"/>
    </location>
</feature>
<dbReference type="SUPFAM" id="SSF52540">
    <property type="entry name" value="P-loop containing nucleoside triphosphate hydrolases"/>
    <property type="match status" value="2"/>
</dbReference>
<keyword evidence="5" id="KW-1185">Reference proteome</keyword>
<dbReference type="CDD" id="cd02035">
    <property type="entry name" value="ArsA"/>
    <property type="match status" value="2"/>
</dbReference>
<reference evidence="4 5" key="1">
    <citation type="submission" date="2023-01" db="EMBL/GenBank/DDBJ databases">
        <title>Novel diversity within Roseofilum (Cyanobacteria; Desertifilaceae) from marine benthic mats with descriptions of four novel species.</title>
        <authorList>
            <person name="Wang Y."/>
            <person name="Berthold D.E."/>
            <person name="Hu J."/>
            <person name="Lefler F.W."/>
            <person name="Laughinghouse H.D. IV."/>
        </authorList>
    </citation>
    <scope>NUCLEOTIDE SEQUENCE [LARGE SCALE GENOMIC DNA]</scope>
    <source>
        <strain evidence="4 5">BLCC-M143</strain>
    </source>
</reference>
<dbReference type="Gene3D" id="3.40.50.300">
    <property type="entry name" value="P-loop containing nucleotide triphosphate hydrolases"/>
    <property type="match status" value="2"/>
</dbReference>
<dbReference type="PANTHER" id="PTHR10803">
    <property type="entry name" value="ARSENICAL PUMP-DRIVING ATPASE ARSENITE-TRANSLOCATING ATPASE"/>
    <property type="match status" value="1"/>
</dbReference>
<evidence type="ECO:0000256" key="1">
    <source>
        <dbReference type="ARBA" id="ARBA00011040"/>
    </source>
</evidence>
<dbReference type="SMART" id="SM00382">
    <property type="entry name" value="AAA"/>
    <property type="match status" value="2"/>
</dbReference>
<dbReference type="Pfam" id="PF02374">
    <property type="entry name" value="ArsA_ATPase"/>
    <property type="match status" value="2"/>
</dbReference>
<evidence type="ECO:0000256" key="2">
    <source>
        <dbReference type="SAM" id="Coils"/>
    </source>
</evidence>
<evidence type="ECO:0000313" key="4">
    <source>
        <dbReference type="EMBL" id="MDJ1185329.1"/>
    </source>
</evidence>
<name>A0ABT7C3I8_9CYAN</name>
<dbReference type="Proteomes" id="UP001232992">
    <property type="component" value="Unassembled WGS sequence"/>
</dbReference>
<evidence type="ECO:0000313" key="5">
    <source>
        <dbReference type="Proteomes" id="UP001232992"/>
    </source>
</evidence>
<proteinExistence type="inferred from homology"/>
<dbReference type="NCBIfam" id="TIGR00345">
    <property type="entry name" value="GET3_arsA_TRC40"/>
    <property type="match status" value="2"/>
</dbReference>
<organism evidence="4 5">
    <name type="scientific">Roseofilum casamattae BLCC-M143</name>
    <dbReference type="NCBI Taxonomy" id="3022442"/>
    <lineage>
        <taxon>Bacteria</taxon>
        <taxon>Bacillati</taxon>
        <taxon>Cyanobacteriota</taxon>
        <taxon>Cyanophyceae</taxon>
        <taxon>Desertifilales</taxon>
        <taxon>Desertifilaceae</taxon>
        <taxon>Roseofilum</taxon>
        <taxon>Roseofilum casamattae</taxon>
    </lineage>
</organism>
<accession>A0ABT7C3I8</accession>
<dbReference type="EMBL" id="JAQOSQ010000031">
    <property type="protein sequence ID" value="MDJ1185329.1"/>
    <property type="molecule type" value="Genomic_DNA"/>
</dbReference>
<comment type="similarity">
    <text evidence="1">Belongs to the arsA ATPase family.</text>
</comment>
<dbReference type="RefSeq" id="WP_283759973.1">
    <property type="nucleotide sequence ID" value="NZ_JAQOSQ010000031.1"/>
</dbReference>
<comment type="caution">
    <text evidence="4">The sequence shown here is derived from an EMBL/GenBank/DDBJ whole genome shotgun (WGS) entry which is preliminary data.</text>
</comment>
<evidence type="ECO:0000259" key="3">
    <source>
        <dbReference type="SMART" id="SM00382"/>
    </source>
</evidence>
<dbReference type="InterPro" id="IPR003593">
    <property type="entry name" value="AAA+_ATPase"/>
</dbReference>
<feature type="domain" description="AAA+ ATPase" evidence="3">
    <location>
        <begin position="6"/>
        <end position="247"/>
    </location>
</feature>
<gene>
    <name evidence="4" type="ORF">PMH09_19255</name>
</gene>
<protein>
    <submittedName>
        <fullName evidence="4">ArsA family ATPase</fullName>
    </submittedName>
</protein>
<dbReference type="PANTHER" id="PTHR10803:SF3">
    <property type="entry name" value="ATPASE GET3"/>
    <property type="match status" value="1"/>
</dbReference>